<dbReference type="Proteomes" id="UP001597178">
    <property type="component" value="Unassembled WGS sequence"/>
</dbReference>
<evidence type="ECO:0000256" key="4">
    <source>
        <dbReference type="ARBA" id="ARBA00023136"/>
    </source>
</evidence>
<dbReference type="RefSeq" id="WP_382397696.1">
    <property type="nucleotide sequence ID" value="NZ_JBHTNH010000003.1"/>
</dbReference>
<keyword evidence="3 5" id="KW-1133">Transmembrane helix</keyword>
<keyword evidence="2 5" id="KW-0812">Transmembrane</keyword>
<sequence>MQQTAKMFYESVMIILVMLTIITIWTDNSYNATISWVVWGVFFVDFTVRFIMTKAKWGFIKQNPFLLIAIVPFDQFFQVARIVRIIYLFRIKAITKYYVVPLAEKMTFQSKSLILSIILLLLFAEAVLIQVMENSVHHYVDALFVVLGYLLFFGHRVFEIEQSISIWTLTVVSVLGIAVQGLALQWVFNRMDAVYQRVKNKSKSDSNERREFKSGES</sequence>
<dbReference type="SUPFAM" id="SSF81324">
    <property type="entry name" value="Voltage-gated potassium channels"/>
    <property type="match status" value="1"/>
</dbReference>
<feature type="transmembrane region" description="Helical" evidence="5">
    <location>
        <begin position="164"/>
        <end position="188"/>
    </location>
</feature>
<evidence type="ECO:0000313" key="6">
    <source>
        <dbReference type="EMBL" id="MFD1360779.1"/>
    </source>
</evidence>
<reference evidence="7" key="1">
    <citation type="journal article" date="2019" name="Int. J. Syst. Evol. Microbiol.">
        <title>The Global Catalogue of Microorganisms (GCM) 10K type strain sequencing project: providing services to taxonomists for standard genome sequencing and annotation.</title>
        <authorList>
            <consortium name="The Broad Institute Genomics Platform"/>
            <consortium name="The Broad Institute Genome Sequencing Center for Infectious Disease"/>
            <person name="Wu L."/>
            <person name="Ma J."/>
        </authorList>
    </citation>
    <scope>NUCLEOTIDE SEQUENCE [LARGE SCALE GENOMIC DNA]</scope>
    <source>
        <strain evidence="7">CCUG 54822</strain>
    </source>
</reference>
<evidence type="ECO:0000256" key="5">
    <source>
        <dbReference type="SAM" id="Phobius"/>
    </source>
</evidence>
<feature type="transmembrane region" description="Helical" evidence="5">
    <location>
        <begin position="32"/>
        <end position="52"/>
    </location>
</feature>
<name>A0ABW3ZR75_9BACI</name>
<evidence type="ECO:0000256" key="2">
    <source>
        <dbReference type="ARBA" id="ARBA00022692"/>
    </source>
</evidence>
<comment type="subcellular location">
    <subcellularLocation>
        <location evidence="1">Membrane</location>
        <topology evidence="1">Multi-pass membrane protein</topology>
    </subcellularLocation>
</comment>
<evidence type="ECO:0000313" key="7">
    <source>
        <dbReference type="Proteomes" id="UP001597178"/>
    </source>
</evidence>
<feature type="transmembrane region" description="Helical" evidence="5">
    <location>
        <begin position="7"/>
        <end position="26"/>
    </location>
</feature>
<proteinExistence type="predicted"/>
<keyword evidence="4 5" id="KW-0472">Membrane</keyword>
<evidence type="ECO:0000256" key="3">
    <source>
        <dbReference type="ARBA" id="ARBA00022989"/>
    </source>
</evidence>
<comment type="caution">
    <text evidence="6">The sequence shown here is derived from an EMBL/GenBank/DDBJ whole genome shotgun (WGS) entry which is preliminary data.</text>
</comment>
<feature type="transmembrane region" description="Helical" evidence="5">
    <location>
        <begin position="113"/>
        <end position="132"/>
    </location>
</feature>
<feature type="transmembrane region" description="Helical" evidence="5">
    <location>
        <begin position="139"/>
        <end position="158"/>
    </location>
</feature>
<feature type="transmembrane region" description="Helical" evidence="5">
    <location>
        <begin position="64"/>
        <end position="89"/>
    </location>
</feature>
<dbReference type="EMBL" id="JBHTNH010000003">
    <property type="protein sequence ID" value="MFD1360779.1"/>
    <property type="molecule type" value="Genomic_DNA"/>
</dbReference>
<organism evidence="6 7">
    <name type="scientific">Lentibacillus salinarum</name>
    <dbReference type="NCBI Taxonomy" id="446820"/>
    <lineage>
        <taxon>Bacteria</taxon>
        <taxon>Bacillati</taxon>
        <taxon>Bacillota</taxon>
        <taxon>Bacilli</taxon>
        <taxon>Bacillales</taxon>
        <taxon>Bacillaceae</taxon>
        <taxon>Lentibacillus</taxon>
    </lineage>
</organism>
<dbReference type="InterPro" id="IPR027359">
    <property type="entry name" value="Volt_channel_dom_sf"/>
</dbReference>
<gene>
    <name evidence="6" type="ORF">ACFQ4A_03680</name>
</gene>
<protein>
    <submittedName>
        <fullName evidence="6">Transporter</fullName>
    </submittedName>
</protein>
<evidence type="ECO:0000256" key="1">
    <source>
        <dbReference type="ARBA" id="ARBA00004141"/>
    </source>
</evidence>
<dbReference type="Gene3D" id="1.20.120.350">
    <property type="entry name" value="Voltage-gated potassium channels. Chain C"/>
    <property type="match status" value="1"/>
</dbReference>
<accession>A0ABW3ZR75</accession>
<keyword evidence="7" id="KW-1185">Reference proteome</keyword>